<name>A0AB73T1N9_9FIRM</name>
<evidence type="ECO:0000256" key="1">
    <source>
        <dbReference type="ARBA" id="ARBA00022737"/>
    </source>
</evidence>
<dbReference type="PROSITE" id="PS51170">
    <property type="entry name" value="CW"/>
    <property type="match status" value="4"/>
</dbReference>
<feature type="coiled-coil region" evidence="3">
    <location>
        <begin position="1435"/>
        <end position="1462"/>
    </location>
</feature>
<feature type="repeat" description="Cell wall-binding" evidence="2">
    <location>
        <begin position="1834"/>
        <end position="1853"/>
    </location>
</feature>
<dbReference type="InterPro" id="IPR018337">
    <property type="entry name" value="Cell_wall/Cho-bd_repeat"/>
</dbReference>
<keyword evidence="1" id="KW-0677">Repeat</keyword>
<dbReference type="Proteomes" id="UP000245412">
    <property type="component" value="Unassembled WGS sequence"/>
</dbReference>
<feature type="region of interest" description="Disordered" evidence="4">
    <location>
        <begin position="1773"/>
        <end position="1793"/>
    </location>
</feature>
<proteinExistence type="predicted"/>
<feature type="repeat" description="Cell wall-binding" evidence="2">
    <location>
        <begin position="1919"/>
        <end position="1940"/>
    </location>
</feature>
<dbReference type="Pfam" id="PF01473">
    <property type="entry name" value="Choline_bind_1"/>
    <property type="match status" value="1"/>
</dbReference>
<feature type="coiled-coil region" evidence="3">
    <location>
        <begin position="1540"/>
        <end position="1683"/>
    </location>
</feature>
<protein>
    <submittedName>
        <fullName evidence="5">Cell wall binding repeat protein</fullName>
    </submittedName>
</protein>
<accession>A0AB73T1N9</accession>
<dbReference type="GO" id="GO:0005200">
    <property type="term" value="F:structural constituent of cytoskeleton"/>
    <property type="evidence" value="ECO:0007669"/>
    <property type="project" value="TreeGrafter"/>
</dbReference>
<dbReference type="Gene3D" id="2.10.270.10">
    <property type="entry name" value="Cholin Binding"/>
    <property type="match status" value="2"/>
</dbReference>
<feature type="repeat" description="Cell wall-binding" evidence="2">
    <location>
        <begin position="1855"/>
        <end position="1876"/>
    </location>
</feature>
<evidence type="ECO:0000256" key="4">
    <source>
        <dbReference type="SAM" id="MobiDB-lite"/>
    </source>
</evidence>
<evidence type="ECO:0000256" key="2">
    <source>
        <dbReference type="PROSITE-ProRule" id="PRU00591"/>
    </source>
</evidence>
<dbReference type="Pfam" id="PF19127">
    <property type="entry name" value="Choline_bind_3"/>
    <property type="match status" value="1"/>
</dbReference>
<sequence>MDINEFSEFIQNSASEMSVFGAMASGAGSSIRSALSGIASSFVNFGIMTLANLAVSGVVSFIDDQIHKSERLIEKGKQAKSTINDLKREFSSKVDNAHSLASQYDTLARGVDTLNGKNISLNDDDYRQFLSVNQQLLELFPSLDRVYDSNGNAMVRLNGDASTLSDSLNNILELQGRENSKAIVEKLPDAFNGTLEEVNKSNHKLEELRHQRALIMSQLNHDPLSIADSFSNNSSIVFSGSSWDDASSLANTFKQLLDESNITYEQPKFQEISSLDNTSVSWLAQVDVNAEEQNKNRQLFQEVYSKFSSDAYTDTMRDYVNNTLDMLAVLEQDKESWGELDASLYTWLQQESDDFNYMTNQDKNAVNNIIANTNWDKVDGVSDFSDAKLYIQDNIIPLFKETVLSDSGGSMQSMLLDFLQVDPSSLSSKAYMDIYDNMIADIQKQFGEEEANKISVIFEPTIANVRETDSLIQSMRDSISATFSKDTSFNNNILNTFSDEEIQLIYKITAQDNFSDTFSNVLNQVDAITQQSTIKISAKFDDAESGFNSFMSSFSSISDILSSQSAGTGISMDIYNTEGLNDYRSALENVNGVIQLNKDKVEELSKAKAKETLTTLEANDAQAKNQYIRNMEEIEQLRNSDLELTEAQKTRLEFLESQQSLISSNSQQYQIMADTIRQATGAYQEWLDNQNGPEAGDMGTDVENAITAIRDVADENSDSYGRIGTNKYKAAMEFIVPDTIPEEEVQSYVENLQTYFKDKAGAEKFIEEALDKGLMEYSPDNGTLQIAAGKTMEDYAAAFNWKPETIQAMFGIQKDFGIDLQFENYNTGSINDEIISTQENIDIIQARIDELNEKPYHTKVESEELHQLLEDLQMAYELQNNLGSQKVSEYVGLEQEIGSRTSILNAYKQDGIISEDEIAQAEAQIANLIAQKEQLGVPTQIQIETYIGELDSQIEIYQQELSTLEQKKMHLGVAIEPGTEERISELKQLISNAEADKETAKLSCTVELNSNTYTEKKNTIENDSFTPKRITVSAEVWDARQQLYNIRRELDAIKSKTVYITTVNSTLNLPSIGNTTSGNDSKPSISGIHTVNGTAHVNGTLWASAYTGLAYATGNWASRRSGTTLIGELGREIVVNPNTGKWRTYGDNGAEFINLPFGAIVFNHKQTEALLERGFVAGRGAAMVNGTALIPKNTQTNSGNAFVSGTALADGNSDSSKKADTTIDWIERLTKSLERMFDALKSYAEDLYQTYQNQNAAIDTALAKGNKDVKTFRDASVYYTKKASAVGIDNSLQKKIREGQLYIEDIEDEDLREKIKEFQDLYEKAQDCSDKARDLQMELIELNKSKLDNIEDDFDNLISYQEKLISNQKSFIDLQDAKGGSASVSDYDGMIDAQNQIISYLNGKRQELQNQFDSLTSSGVLVENTDDWWEWKGNIESIQKELNSARSDIEDLNDSIRDIRWQGFNNGIDKLDDLNDELDFLSDKIEDSALFSEDGKLTSAGSTKIALLSMQMVNARTKVADYDMAIKALDRELANGVISQSQYNEELGEYKEQQRKASNELSKYKKAVIDVVKEGIDKQTDAMEKYIKAQKEAISQEERYEDYLERVNETQKQINSIRAQLASMSGDDSGSAKAKRQSLNDELLKLEDKLAKDQKDHKTDMLKEAYDEELDALKEKADKEKELLDTDLTAQSEAIAGMLAGAQDNYAAVYEELGSMAEAYGIHLSSELSDPWKNAVTAIETYKKAAAAASQTAAGQSAVGSNVADINTNAQKQATNNSASVPPAKETAAAKAGGQWKKNNTGWWYEHDGGSYTKNGWEQIDGKWYHFDGKGYMQKGWVKDGQTWYYLNPGGDMAVNKWIKAANGKDWYYLGSDGKMVENGMINSNGKDYYLAAGGKMKTGWFKLGATWYYANASGAVQKNQWIKGANGKDWYYVGPDGIMYANMNAVIDGKNSRFDGNGRWLGYFARGARDISSLTGYGVIGEGGRDELVATKGGQLVRLDDAKMIFSNEQTKRLWELSQLSAPLSLSAAASSLPAAALPSQKAVSISQNFGSLITVEGNVTKDALPGLEKIMDQKLKSFEKNMYQGLQSLTGLKR</sequence>
<gene>
    <name evidence="5" type="ORF">C7383_110132</name>
</gene>
<dbReference type="SUPFAM" id="SSF69360">
    <property type="entry name" value="Cell wall binding repeat"/>
    <property type="match status" value="1"/>
</dbReference>
<dbReference type="PANTHER" id="PTHR47357:SF1">
    <property type="entry name" value="SPINDLE POLE BODY COMPONENT 110"/>
    <property type="match status" value="1"/>
</dbReference>
<keyword evidence="3" id="KW-0175">Coiled coil</keyword>
<comment type="caution">
    <text evidence="5">The sequence shown here is derived from an EMBL/GenBank/DDBJ whole genome shotgun (WGS) entry which is preliminary data.</text>
</comment>
<evidence type="ECO:0000256" key="3">
    <source>
        <dbReference type="SAM" id="Coils"/>
    </source>
</evidence>
<keyword evidence="6" id="KW-1185">Reference proteome</keyword>
<reference evidence="5 6" key="1">
    <citation type="submission" date="2018-05" db="EMBL/GenBank/DDBJ databases">
        <authorList>
            <person name="Goeker M."/>
            <person name="Huntemann M."/>
            <person name="Clum A."/>
            <person name="Pillay M."/>
            <person name="Palaniappan K."/>
            <person name="Varghese N."/>
            <person name="Mikhailova N."/>
            <person name="Stamatis D."/>
            <person name="Reddy T."/>
            <person name="Daum C."/>
            <person name="Shapiro N."/>
            <person name="Ivanova N."/>
            <person name="Kyrpides N."/>
            <person name="Woyke T."/>
        </authorList>
    </citation>
    <scope>NUCLEOTIDE SEQUENCE [LARGE SCALE GENOMIC DNA]</scope>
    <source>
        <strain evidence="5 6">DSM 26524</strain>
    </source>
</reference>
<dbReference type="EMBL" id="QGGY01000010">
    <property type="protein sequence ID" value="PWJ74092.1"/>
    <property type="molecule type" value="Genomic_DNA"/>
</dbReference>
<evidence type="ECO:0000313" key="6">
    <source>
        <dbReference type="Proteomes" id="UP000245412"/>
    </source>
</evidence>
<feature type="repeat" description="Cell wall-binding" evidence="2">
    <location>
        <begin position="1814"/>
        <end position="1833"/>
    </location>
</feature>
<feature type="coiled-coil region" evidence="3">
    <location>
        <begin position="947"/>
        <end position="1003"/>
    </location>
</feature>
<dbReference type="PANTHER" id="PTHR47357">
    <property type="entry name" value="COP1-INTERACTIVE PROTEIN 1"/>
    <property type="match status" value="1"/>
</dbReference>
<dbReference type="GO" id="GO:0005856">
    <property type="term" value="C:cytoskeleton"/>
    <property type="evidence" value="ECO:0007669"/>
    <property type="project" value="TreeGrafter"/>
</dbReference>
<organism evidence="5 6">
    <name type="scientific">Murimonas intestini</name>
    <dbReference type="NCBI Taxonomy" id="1337051"/>
    <lineage>
        <taxon>Bacteria</taxon>
        <taxon>Bacillati</taxon>
        <taxon>Bacillota</taxon>
        <taxon>Clostridia</taxon>
        <taxon>Lachnospirales</taxon>
        <taxon>Lachnospiraceae</taxon>
        <taxon>Murimonas</taxon>
    </lineage>
</organism>
<evidence type="ECO:0000313" key="5">
    <source>
        <dbReference type="EMBL" id="PWJ74092.1"/>
    </source>
</evidence>